<dbReference type="HOGENOM" id="CLU_2507128_0_0_3"/>
<evidence type="ECO:0000313" key="2">
    <source>
        <dbReference type="Proteomes" id="UP000002384"/>
    </source>
</evidence>
<accession>B7KJW2</accession>
<protein>
    <submittedName>
        <fullName evidence="1">Uncharacterized protein</fullName>
    </submittedName>
</protein>
<dbReference type="Proteomes" id="UP000002384">
    <property type="component" value="Chromosome"/>
</dbReference>
<dbReference type="STRING" id="65393.PCC7424_1110"/>
<keyword evidence="2" id="KW-1185">Reference proteome</keyword>
<dbReference type="EMBL" id="CP001291">
    <property type="protein sequence ID" value="ACK69561.1"/>
    <property type="molecule type" value="Genomic_DNA"/>
</dbReference>
<sequence>MLMRHFAYFNNVLLFIDIRRNQLQSVLEILSTINVSEEEFEEIGEDLGELLGRVIEAKIDLENMIIPFLKNQTTVFDASGTHPTI</sequence>
<dbReference type="RefSeq" id="WP_012598507.1">
    <property type="nucleotide sequence ID" value="NC_011729.1"/>
</dbReference>
<proteinExistence type="predicted"/>
<evidence type="ECO:0000313" key="1">
    <source>
        <dbReference type="EMBL" id="ACK69561.1"/>
    </source>
</evidence>
<name>B7KJW2_GLOC7</name>
<reference evidence="2" key="1">
    <citation type="journal article" date="2011" name="MBio">
        <title>Novel metabolic attributes of the genus Cyanothece, comprising a group of unicellular nitrogen-fixing Cyanobacteria.</title>
        <authorList>
            <person name="Bandyopadhyay A."/>
            <person name="Elvitigala T."/>
            <person name="Welsh E."/>
            <person name="Stockel J."/>
            <person name="Liberton M."/>
            <person name="Min H."/>
            <person name="Sherman L.A."/>
            <person name="Pakrasi H.B."/>
        </authorList>
    </citation>
    <scope>NUCLEOTIDE SEQUENCE [LARGE SCALE GENOMIC DNA]</scope>
    <source>
        <strain evidence="2">PCC 7424</strain>
    </source>
</reference>
<dbReference type="KEGG" id="cyc:PCC7424_1110"/>
<dbReference type="AlphaFoldDB" id="B7KJW2"/>
<gene>
    <name evidence="1" type="ordered locus">PCC7424_1110</name>
</gene>
<organism evidence="1 2">
    <name type="scientific">Gloeothece citriformis (strain PCC 7424)</name>
    <name type="common">Cyanothece sp. (strain PCC 7424)</name>
    <dbReference type="NCBI Taxonomy" id="65393"/>
    <lineage>
        <taxon>Bacteria</taxon>
        <taxon>Bacillati</taxon>
        <taxon>Cyanobacteriota</taxon>
        <taxon>Cyanophyceae</taxon>
        <taxon>Oscillatoriophycideae</taxon>
        <taxon>Chroococcales</taxon>
        <taxon>Aphanothecaceae</taxon>
        <taxon>Gloeothece</taxon>
        <taxon>Gloeothece citriformis</taxon>
    </lineage>
</organism>